<proteinExistence type="predicted"/>
<reference evidence="1 2" key="1">
    <citation type="journal article" date="2015" name="Genome Biol. Evol.">
        <title>Comparative Genomics of a Bacterivorous Green Alga Reveals Evolutionary Causalities and Consequences of Phago-Mixotrophic Mode of Nutrition.</title>
        <authorList>
            <person name="Burns J.A."/>
            <person name="Paasch A."/>
            <person name="Narechania A."/>
            <person name="Kim E."/>
        </authorList>
    </citation>
    <scope>NUCLEOTIDE SEQUENCE [LARGE SCALE GENOMIC DNA]</scope>
    <source>
        <strain evidence="1 2">PLY_AMNH</strain>
    </source>
</reference>
<evidence type="ECO:0000313" key="1">
    <source>
        <dbReference type="EMBL" id="KAK3241248.1"/>
    </source>
</evidence>
<dbReference type="Proteomes" id="UP001190700">
    <property type="component" value="Unassembled WGS sequence"/>
</dbReference>
<name>A0AAE0BS94_9CHLO</name>
<keyword evidence="2" id="KW-1185">Reference proteome</keyword>
<evidence type="ECO:0000313" key="2">
    <source>
        <dbReference type="Proteomes" id="UP001190700"/>
    </source>
</evidence>
<comment type="caution">
    <text evidence="1">The sequence shown here is derived from an EMBL/GenBank/DDBJ whole genome shotgun (WGS) entry which is preliminary data.</text>
</comment>
<dbReference type="AlphaFoldDB" id="A0AAE0BS94"/>
<gene>
    <name evidence="1" type="ORF">CYMTET_48970</name>
</gene>
<dbReference type="EMBL" id="LGRX02033437">
    <property type="protein sequence ID" value="KAK3241248.1"/>
    <property type="molecule type" value="Genomic_DNA"/>
</dbReference>
<protein>
    <submittedName>
        <fullName evidence="1">Uncharacterized protein</fullName>
    </submittedName>
</protein>
<accession>A0AAE0BS94</accession>
<sequence length="99" mass="10270">MQAPPYFGTSMPELGRGALPRLGPVLAAFIDWGDGGLTSAGLPRGAWCVRQSGGGGLADAAHGPQGEVYVTGGFHSIDATFGDTVLKPAGNDLWKTEWR</sequence>
<organism evidence="1 2">
    <name type="scientific">Cymbomonas tetramitiformis</name>
    <dbReference type="NCBI Taxonomy" id="36881"/>
    <lineage>
        <taxon>Eukaryota</taxon>
        <taxon>Viridiplantae</taxon>
        <taxon>Chlorophyta</taxon>
        <taxon>Pyramimonadophyceae</taxon>
        <taxon>Pyramimonadales</taxon>
        <taxon>Pyramimonadaceae</taxon>
        <taxon>Cymbomonas</taxon>
    </lineage>
</organism>